<dbReference type="EMBL" id="JAYWIO010000008">
    <property type="protein sequence ID" value="KAK7243158.1"/>
    <property type="molecule type" value="Genomic_DNA"/>
</dbReference>
<evidence type="ECO:0008006" key="5">
    <source>
        <dbReference type="Google" id="ProtNLM"/>
    </source>
</evidence>
<dbReference type="Pfam" id="PF13041">
    <property type="entry name" value="PPR_2"/>
    <property type="match status" value="1"/>
</dbReference>
<dbReference type="Gene3D" id="1.25.40.10">
    <property type="entry name" value="Tetratricopeptide repeat domain"/>
    <property type="match status" value="1"/>
</dbReference>
<sequence>MMTLCSTLSLVHPTCVTLHKLTSTSTSTASFSSTTLPNLHGIFTKSNTSTRFLLNAGFNEYEPDLNEDYVDPFRTNGIDIEDFKFGVYDDHHTYFEGEQVKRPFWDTFVEELTAGGPPTGFQGLISLLFPPAIAAGVYFNVPGEYLYIGTAIFTIIFCIIEMDKPDQPHNFEPQIYNMERGSRDKMINDYNTMDIWDFNEKYGDLWDFTIKKDDITKRYEKALLQGQQLHALLVKACAVDCSVFLGTKLVHMHGKCGSFLDAYKVFDRMPDRTIFTLNAMIGACVSNGNYVGALELYKEMRVLGVSLDAYTFPLVLKACGVLNEHRLGEETHGVAFKFGYCAAVFVCNALIAMYARCCDLDGDKNVGNRVSDLTI</sequence>
<name>A0AAN9E1B5_CROPI</name>
<dbReference type="InterPro" id="IPR034569">
    <property type="entry name" value="PNSB5"/>
</dbReference>
<evidence type="ECO:0000313" key="3">
    <source>
        <dbReference type="EMBL" id="KAK7243158.1"/>
    </source>
</evidence>
<dbReference type="PANTHER" id="PTHR36399:SF1">
    <property type="entry name" value="PHOTOSYNTHETIC NDH SUBUNIT OF SUBCOMPLEX B 5, CHLOROPLASTIC"/>
    <property type="match status" value="1"/>
</dbReference>
<protein>
    <recommendedName>
        <fullName evidence="5">Pentatricopeptide repeat protein</fullName>
    </recommendedName>
</protein>
<reference evidence="3 4" key="1">
    <citation type="submission" date="2024-01" db="EMBL/GenBank/DDBJ databases">
        <title>The genomes of 5 underutilized Papilionoideae crops provide insights into root nodulation and disease resistanc.</title>
        <authorList>
            <person name="Yuan L."/>
        </authorList>
    </citation>
    <scope>NUCLEOTIDE SEQUENCE [LARGE SCALE GENOMIC DNA]</scope>
    <source>
        <strain evidence="3">ZHUSHIDOU_FW_LH</strain>
        <tissue evidence="3">Leaf</tissue>
    </source>
</reference>
<dbReference type="GO" id="GO:0009507">
    <property type="term" value="C:chloroplast"/>
    <property type="evidence" value="ECO:0007669"/>
    <property type="project" value="InterPro"/>
</dbReference>
<keyword evidence="4" id="KW-1185">Reference proteome</keyword>
<dbReference type="AlphaFoldDB" id="A0AAN9E1B5"/>
<dbReference type="InterPro" id="IPR002885">
    <property type="entry name" value="PPR_rpt"/>
</dbReference>
<proteinExistence type="predicted"/>
<evidence type="ECO:0000256" key="2">
    <source>
        <dbReference type="PROSITE-ProRule" id="PRU00708"/>
    </source>
</evidence>
<comment type="caution">
    <text evidence="3">The sequence shown here is derived from an EMBL/GenBank/DDBJ whole genome shotgun (WGS) entry which is preliminary data.</text>
</comment>
<keyword evidence="1" id="KW-0677">Repeat</keyword>
<dbReference type="PANTHER" id="PTHR36399">
    <property type="entry name" value="PHOTOSYNTHETIC NDH SUBUNIT OF SUBCOMPLEX B 5, CHLOROPLASTIC"/>
    <property type="match status" value="1"/>
</dbReference>
<dbReference type="Pfam" id="PF01535">
    <property type="entry name" value="PPR"/>
    <property type="match status" value="1"/>
</dbReference>
<dbReference type="GO" id="GO:0006979">
    <property type="term" value="P:response to oxidative stress"/>
    <property type="evidence" value="ECO:0007669"/>
    <property type="project" value="InterPro"/>
</dbReference>
<accession>A0AAN9E1B5</accession>
<dbReference type="Proteomes" id="UP001372338">
    <property type="component" value="Unassembled WGS sequence"/>
</dbReference>
<dbReference type="NCBIfam" id="TIGR00756">
    <property type="entry name" value="PPR"/>
    <property type="match status" value="1"/>
</dbReference>
<evidence type="ECO:0000313" key="4">
    <source>
        <dbReference type="Proteomes" id="UP001372338"/>
    </source>
</evidence>
<organism evidence="3 4">
    <name type="scientific">Crotalaria pallida</name>
    <name type="common">Smooth rattlebox</name>
    <name type="synonym">Crotalaria striata</name>
    <dbReference type="NCBI Taxonomy" id="3830"/>
    <lineage>
        <taxon>Eukaryota</taxon>
        <taxon>Viridiplantae</taxon>
        <taxon>Streptophyta</taxon>
        <taxon>Embryophyta</taxon>
        <taxon>Tracheophyta</taxon>
        <taxon>Spermatophyta</taxon>
        <taxon>Magnoliopsida</taxon>
        <taxon>eudicotyledons</taxon>
        <taxon>Gunneridae</taxon>
        <taxon>Pentapetalae</taxon>
        <taxon>rosids</taxon>
        <taxon>fabids</taxon>
        <taxon>Fabales</taxon>
        <taxon>Fabaceae</taxon>
        <taxon>Papilionoideae</taxon>
        <taxon>50 kb inversion clade</taxon>
        <taxon>genistoids sensu lato</taxon>
        <taxon>core genistoids</taxon>
        <taxon>Crotalarieae</taxon>
        <taxon>Crotalaria</taxon>
    </lineage>
</organism>
<feature type="repeat" description="PPR" evidence="2">
    <location>
        <begin position="273"/>
        <end position="307"/>
    </location>
</feature>
<gene>
    <name evidence="3" type="ORF">RIF29_37946</name>
</gene>
<dbReference type="PROSITE" id="PS51375">
    <property type="entry name" value="PPR"/>
    <property type="match status" value="1"/>
</dbReference>
<evidence type="ECO:0000256" key="1">
    <source>
        <dbReference type="ARBA" id="ARBA00022737"/>
    </source>
</evidence>
<dbReference type="InterPro" id="IPR011990">
    <property type="entry name" value="TPR-like_helical_dom_sf"/>
</dbReference>